<protein>
    <recommendedName>
        <fullName evidence="4">Lipocalin-like domain-containing protein</fullName>
    </recommendedName>
</protein>
<evidence type="ECO:0000256" key="1">
    <source>
        <dbReference type="SAM" id="SignalP"/>
    </source>
</evidence>
<sequence>MKTMKLWRNILVMTAAMLSIASCSGDDDTDVYEAAELSGMWQKVYDEGIADAGIAQYTFHPQSANNGTVEIFTSDWASGDTTVYRIYTVTDARHLHISPKPDDTSVALTVDCDIRRLTSTQMIWYNTDSNEELARFKKIKLKRNEYEQEK</sequence>
<evidence type="ECO:0000313" key="3">
    <source>
        <dbReference type="Proteomes" id="UP000184280"/>
    </source>
</evidence>
<evidence type="ECO:0000313" key="2">
    <source>
        <dbReference type="EMBL" id="SHM36589.1"/>
    </source>
</evidence>
<organism evidence="2 3">
    <name type="scientific">Xylanibacter ruminicola</name>
    <name type="common">Prevotella ruminicola</name>
    <dbReference type="NCBI Taxonomy" id="839"/>
    <lineage>
        <taxon>Bacteria</taxon>
        <taxon>Pseudomonadati</taxon>
        <taxon>Bacteroidota</taxon>
        <taxon>Bacteroidia</taxon>
        <taxon>Bacteroidales</taxon>
        <taxon>Prevotellaceae</taxon>
        <taxon>Xylanibacter</taxon>
    </lineage>
</organism>
<feature type="chain" id="PRO_5009926818" description="Lipocalin-like domain-containing protein" evidence="1">
    <location>
        <begin position="25"/>
        <end position="150"/>
    </location>
</feature>
<proteinExistence type="predicted"/>
<feature type="signal peptide" evidence="1">
    <location>
        <begin position="1"/>
        <end position="24"/>
    </location>
</feature>
<dbReference type="Gene3D" id="2.40.128.370">
    <property type="match status" value="1"/>
</dbReference>
<dbReference type="Proteomes" id="UP000184280">
    <property type="component" value="Unassembled WGS sequence"/>
</dbReference>
<reference evidence="2 3" key="1">
    <citation type="submission" date="2016-11" db="EMBL/GenBank/DDBJ databases">
        <authorList>
            <person name="Jaros S."/>
            <person name="Januszkiewicz K."/>
            <person name="Wedrychowicz H."/>
        </authorList>
    </citation>
    <scope>NUCLEOTIDE SEQUENCE [LARGE SCALE GENOMIC DNA]</scope>
    <source>
        <strain evidence="2 3">BPI-34</strain>
    </source>
</reference>
<keyword evidence="1" id="KW-0732">Signal</keyword>
<evidence type="ECO:0008006" key="4">
    <source>
        <dbReference type="Google" id="ProtNLM"/>
    </source>
</evidence>
<name>A0A1M7I7J2_XYLRU</name>
<dbReference type="PROSITE" id="PS51257">
    <property type="entry name" value="PROKAR_LIPOPROTEIN"/>
    <property type="match status" value="1"/>
</dbReference>
<gene>
    <name evidence="2" type="ORF">SAMN04488494_1802</name>
</gene>
<accession>A0A1M7I7J2</accession>
<dbReference type="EMBL" id="FRCJ01000003">
    <property type="protein sequence ID" value="SHM36589.1"/>
    <property type="molecule type" value="Genomic_DNA"/>
</dbReference>
<dbReference type="AlphaFoldDB" id="A0A1M7I7J2"/>